<keyword evidence="3" id="KW-1185">Reference proteome</keyword>
<feature type="region of interest" description="Disordered" evidence="1">
    <location>
        <begin position="29"/>
        <end position="51"/>
    </location>
</feature>
<dbReference type="Proteomes" id="UP000807342">
    <property type="component" value="Unassembled WGS sequence"/>
</dbReference>
<organism evidence="2 3">
    <name type="scientific">Macrolepiota fuliginosa MF-IS2</name>
    <dbReference type="NCBI Taxonomy" id="1400762"/>
    <lineage>
        <taxon>Eukaryota</taxon>
        <taxon>Fungi</taxon>
        <taxon>Dikarya</taxon>
        <taxon>Basidiomycota</taxon>
        <taxon>Agaricomycotina</taxon>
        <taxon>Agaricomycetes</taxon>
        <taxon>Agaricomycetidae</taxon>
        <taxon>Agaricales</taxon>
        <taxon>Agaricineae</taxon>
        <taxon>Agaricaceae</taxon>
        <taxon>Macrolepiota</taxon>
    </lineage>
</organism>
<comment type="caution">
    <text evidence="2">The sequence shown here is derived from an EMBL/GenBank/DDBJ whole genome shotgun (WGS) entry which is preliminary data.</text>
</comment>
<protein>
    <submittedName>
        <fullName evidence="2">Uncharacterized protein</fullName>
    </submittedName>
</protein>
<reference evidence="2" key="1">
    <citation type="submission" date="2020-11" db="EMBL/GenBank/DDBJ databases">
        <authorList>
            <consortium name="DOE Joint Genome Institute"/>
            <person name="Ahrendt S."/>
            <person name="Riley R."/>
            <person name="Andreopoulos W."/>
            <person name="Labutti K."/>
            <person name="Pangilinan J."/>
            <person name="Ruiz-Duenas F.J."/>
            <person name="Barrasa J.M."/>
            <person name="Sanchez-Garcia M."/>
            <person name="Camarero S."/>
            <person name="Miyauchi S."/>
            <person name="Serrano A."/>
            <person name="Linde D."/>
            <person name="Babiker R."/>
            <person name="Drula E."/>
            <person name="Ayuso-Fernandez I."/>
            <person name="Pacheco R."/>
            <person name="Padilla G."/>
            <person name="Ferreira P."/>
            <person name="Barriuso J."/>
            <person name="Kellner H."/>
            <person name="Castanera R."/>
            <person name="Alfaro M."/>
            <person name="Ramirez L."/>
            <person name="Pisabarro A.G."/>
            <person name="Kuo A."/>
            <person name="Tritt A."/>
            <person name="Lipzen A."/>
            <person name="He G."/>
            <person name="Yan M."/>
            <person name="Ng V."/>
            <person name="Cullen D."/>
            <person name="Martin F."/>
            <person name="Rosso M.-N."/>
            <person name="Henrissat B."/>
            <person name="Hibbett D."/>
            <person name="Martinez A.T."/>
            <person name="Grigoriev I.V."/>
        </authorList>
    </citation>
    <scope>NUCLEOTIDE SEQUENCE</scope>
    <source>
        <strain evidence="2">MF-IS2</strain>
    </source>
</reference>
<accession>A0A9P5X2H8</accession>
<evidence type="ECO:0000313" key="2">
    <source>
        <dbReference type="EMBL" id="KAF9443404.1"/>
    </source>
</evidence>
<dbReference type="AlphaFoldDB" id="A0A9P5X2H8"/>
<dbReference type="EMBL" id="MU151478">
    <property type="protein sequence ID" value="KAF9443404.1"/>
    <property type="molecule type" value="Genomic_DNA"/>
</dbReference>
<evidence type="ECO:0000313" key="3">
    <source>
        <dbReference type="Proteomes" id="UP000807342"/>
    </source>
</evidence>
<evidence type="ECO:0000256" key="1">
    <source>
        <dbReference type="SAM" id="MobiDB-lite"/>
    </source>
</evidence>
<proteinExistence type="predicted"/>
<gene>
    <name evidence="2" type="ORF">P691DRAFT_788070</name>
</gene>
<sequence length="149" mass="16046">MKTEQKQGQDGREVVTAYSSYISEHISANVSLENHPSDNRDPSSTQTEFSPHVTVSAKLSVDEVAFDGGHVVSAVAVAVWVTNCFPEREGNAKSIVGRKQRVAGKVVCADECVGYQGQVSNIETRGSHATFEVSEGLVSESSPQYQQIS</sequence>
<name>A0A9P5X2H8_9AGAR</name>